<protein>
    <submittedName>
        <fullName evidence="2">Uncharacterized protein</fullName>
    </submittedName>
</protein>
<dbReference type="EMBL" id="CAJOBC010095135">
    <property type="protein sequence ID" value="CAF4430491.1"/>
    <property type="molecule type" value="Genomic_DNA"/>
</dbReference>
<dbReference type="EMBL" id="CAJNOQ010029329">
    <property type="protein sequence ID" value="CAF1567956.1"/>
    <property type="molecule type" value="Genomic_DNA"/>
</dbReference>
<proteinExistence type="predicted"/>
<comment type="caution">
    <text evidence="2">The sequence shown here is derived from an EMBL/GenBank/DDBJ whole genome shotgun (WGS) entry which is preliminary data.</text>
</comment>
<dbReference type="Proteomes" id="UP000663829">
    <property type="component" value="Unassembled WGS sequence"/>
</dbReference>
<dbReference type="EMBL" id="CAJNOK010033132">
    <property type="protein sequence ID" value="CAF1491253.1"/>
    <property type="molecule type" value="Genomic_DNA"/>
</dbReference>
<dbReference type="Proteomes" id="UP000681722">
    <property type="component" value="Unassembled WGS sequence"/>
</dbReference>
<dbReference type="OrthoDB" id="9973027at2759"/>
<reference evidence="2" key="1">
    <citation type="submission" date="2021-02" db="EMBL/GenBank/DDBJ databases">
        <authorList>
            <person name="Nowell W R."/>
        </authorList>
    </citation>
    <scope>NUCLEOTIDE SEQUENCE</scope>
</reference>
<evidence type="ECO:0000313" key="4">
    <source>
        <dbReference type="EMBL" id="CAF4430491.1"/>
    </source>
</evidence>
<evidence type="ECO:0000313" key="3">
    <source>
        <dbReference type="EMBL" id="CAF4280459.1"/>
    </source>
</evidence>
<dbReference type="Proteomes" id="UP000682733">
    <property type="component" value="Unassembled WGS sequence"/>
</dbReference>
<dbReference type="AlphaFoldDB" id="A0A815Y9N2"/>
<dbReference type="EMBL" id="CAJOBA010055089">
    <property type="protein sequence ID" value="CAF4280459.1"/>
    <property type="molecule type" value="Genomic_DNA"/>
</dbReference>
<organism evidence="2 5">
    <name type="scientific">Didymodactylos carnosus</name>
    <dbReference type="NCBI Taxonomy" id="1234261"/>
    <lineage>
        <taxon>Eukaryota</taxon>
        <taxon>Metazoa</taxon>
        <taxon>Spiralia</taxon>
        <taxon>Gnathifera</taxon>
        <taxon>Rotifera</taxon>
        <taxon>Eurotatoria</taxon>
        <taxon>Bdelloidea</taxon>
        <taxon>Philodinida</taxon>
        <taxon>Philodinidae</taxon>
        <taxon>Didymodactylos</taxon>
    </lineage>
</organism>
<evidence type="ECO:0000313" key="5">
    <source>
        <dbReference type="Proteomes" id="UP000663829"/>
    </source>
</evidence>
<accession>A0A815Y9N2</accession>
<name>A0A815Y9N2_9BILA</name>
<keyword evidence="5" id="KW-1185">Reference proteome</keyword>
<dbReference type="PROSITE" id="PS51257">
    <property type="entry name" value="PROKAR_LIPOPROTEIN"/>
    <property type="match status" value="1"/>
</dbReference>
<sequence>MIIALIRFRSFFVPILGLLWTLSCIMSAPFEFLPIDMLPNSTTYRFNYDGKLLGMKISGVWFVQALWSNNNQEIVGYRNWQSIIGDFSEIFYGVSYLNGSYIQALVDPVNNTCIHIFVETVNCTGWLQFEGQNLSRNTCDIQRDGTEINGQMIIDITSSTIDRTMPFNFTAVIRIDNQESEVIMIFSEKYTDSTMPEVLCFF</sequence>
<evidence type="ECO:0000313" key="1">
    <source>
        <dbReference type="EMBL" id="CAF1491253.1"/>
    </source>
</evidence>
<evidence type="ECO:0000313" key="2">
    <source>
        <dbReference type="EMBL" id="CAF1567956.1"/>
    </source>
</evidence>
<gene>
    <name evidence="2" type="ORF">GPM918_LOCUS40199</name>
    <name evidence="1" type="ORF">OVA965_LOCUS36508</name>
    <name evidence="4" type="ORF">SRO942_LOCUS41126</name>
    <name evidence="3" type="ORF">TMI583_LOCUS37521</name>
</gene>
<dbReference type="Proteomes" id="UP000677228">
    <property type="component" value="Unassembled WGS sequence"/>
</dbReference>